<keyword evidence="2" id="KW-0812">Transmembrane</keyword>
<sequence length="361" mass="38629">MSFEAIAPAVRGEASAPKWSRFLPVFDRADADRPLAGADGSVHMLLRAFAIATALAFALVAALLSMPDGWGRFRLSEASRAGARSRPAPPPLFFLTNRGLTDQPLDADAAEAIGEAVKAWSGSADAEADKNMAGAAPAVLQFGPVRVARAIVEHVVQAARTTGSDPALLMAIADKESSFAPKAKAGTSSASGLFQFIDSTWLKAVRMFGRSHGQEAAAQAIGGDYRVAPQKRSEILAMRNDPYLSAVFAAEMLKHDGERIAERIGRPLTAGETYLIHFLGPDDAARFMAKVEEAPNTPAAKLLPRPARANKPIFFAREGKKMKPKSVGEVHEAFETMMGKRSDRYKGVERQLPAAALAYTE</sequence>
<dbReference type="EMBL" id="PUIV01000030">
    <property type="protein sequence ID" value="PWB93030.1"/>
    <property type="molecule type" value="Genomic_DNA"/>
</dbReference>
<feature type="domain" description="Transglycosylase SLT" evidence="3">
    <location>
        <begin position="157"/>
        <end position="212"/>
    </location>
</feature>
<keyword evidence="5" id="KW-1185">Reference proteome</keyword>
<dbReference type="InterPro" id="IPR008258">
    <property type="entry name" value="Transglycosylase_SLT_dom_1"/>
</dbReference>
<organism evidence="4 5">
    <name type="scientific">Methylosinus sporium</name>
    <dbReference type="NCBI Taxonomy" id="428"/>
    <lineage>
        <taxon>Bacteria</taxon>
        <taxon>Pseudomonadati</taxon>
        <taxon>Pseudomonadota</taxon>
        <taxon>Alphaproteobacteria</taxon>
        <taxon>Hyphomicrobiales</taxon>
        <taxon>Methylocystaceae</taxon>
        <taxon>Methylosinus</taxon>
    </lineage>
</organism>
<keyword evidence="2" id="KW-0472">Membrane</keyword>
<dbReference type="InterPro" id="IPR023346">
    <property type="entry name" value="Lysozyme-like_dom_sf"/>
</dbReference>
<comment type="similarity">
    <text evidence="1">Belongs to the virb1 family.</text>
</comment>
<evidence type="ECO:0000259" key="3">
    <source>
        <dbReference type="Pfam" id="PF01464"/>
    </source>
</evidence>
<reference evidence="4 5" key="1">
    <citation type="journal article" date="2018" name="Appl. Microbiol. Biotechnol.">
        <title>Co-cultivation of the strictly anaerobic methanogen Methanosarcina barkeri with aerobic methanotrophs in an oxygen-limited membrane bioreactor.</title>
        <authorList>
            <person name="In 't Zandt M.H."/>
            <person name="van den Bosch T.J.M."/>
            <person name="Rijkers R."/>
            <person name="van Kessel M.A.H.J."/>
            <person name="Jetten M.S.M."/>
            <person name="Welte C.U."/>
        </authorList>
    </citation>
    <scope>NUCLEOTIDE SEQUENCE [LARGE SCALE GENOMIC DNA]</scope>
    <source>
        <strain evidence="4 5">DSM 17706</strain>
    </source>
</reference>
<evidence type="ECO:0000256" key="1">
    <source>
        <dbReference type="ARBA" id="ARBA00009387"/>
    </source>
</evidence>
<comment type="caution">
    <text evidence="4">The sequence shown here is derived from an EMBL/GenBank/DDBJ whole genome shotgun (WGS) entry which is preliminary data.</text>
</comment>
<dbReference type="Gene3D" id="1.10.530.10">
    <property type="match status" value="1"/>
</dbReference>
<accession>A0A2U1SN48</accession>
<dbReference type="OrthoDB" id="8477976at2"/>
<feature type="transmembrane region" description="Helical" evidence="2">
    <location>
        <begin position="44"/>
        <end position="64"/>
    </location>
</feature>
<name>A0A2U1SN48_METSR</name>
<protein>
    <submittedName>
        <fullName evidence="4">Lytic transglycosylase domain-containing protein</fullName>
    </submittedName>
</protein>
<proteinExistence type="inferred from homology"/>
<gene>
    <name evidence="4" type="ORF">C5689_15250</name>
</gene>
<keyword evidence="2" id="KW-1133">Transmembrane helix</keyword>
<dbReference type="AlphaFoldDB" id="A0A2U1SN48"/>
<dbReference type="SUPFAM" id="SSF53955">
    <property type="entry name" value="Lysozyme-like"/>
    <property type="match status" value="1"/>
</dbReference>
<evidence type="ECO:0000313" key="4">
    <source>
        <dbReference type="EMBL" id="PWB93030.1"/>
    </source>
</evidence>
<dbReference type="Pfam" id="PF01464">
    <property type="entry name" value="SLT"/>
    <property type="match status" value="1"/>
</dbReference>
<dbReference type="Proteomes" id="UP000245137">
    <property type="component" value="Unassembled WGS sequence"/>
</dbReference>
<evidence type="ECO:0000256" key="2">
    <source>
        <dbReference type="SAM" id="Phobius"/>
    </source>
</evidence>
<evidence type="ECO:0000313" key="5">
    <source>
        <dbReference type="Proteomes" id="UP000245137"/>
    </source>
</evidence>